<dbReference type="EMBL" id="JASPKY010000040">
    <property type="protein sequence ID" value="KAK9746398.1"/>
    <property type="molecule type" value="Genomic_DNA"/>
</dbReference>
<keyword evidence="3" id="KW-1185">Reference proteome</keyword>
<feature type="compositionally biased region" description="Basic and acidic residues" evidence="1">
    <location>
        <begin position="18"/>
        <end position="28"/>
    </location>
</feature>
<dbReference type="Proteomes" id="UP001458880">
    <property type="component" value="Unassembled WGS sequence"/>
</dbReference>
<gene>
    <name evidence="2" type="ORF">QE152_g6199</name>
</gene>
<organism evidence="2 3">
    <name type="scientific">Popillia japonica</name>
    <name type="common">Japanese beetle</name>
    <dbReference type="NCBI Taxonomy" id="7064"/>
    <lineage>
        <taxon>Eukaryota</taxon>
        <taxon>Metazoa</taxon>
        <taxon>Ecdysozoa</taxon>
        <taxon>Arthropoda</taxon>
        <taxon>Hexapoda</taxon>
        <taxon>Insecta</taxon>
        <taxon>Pterygota</taxon>
        <taxon>Neoptera</taxon>
        <taxon>Endopterygota</taxon>
        <taxon>Coleoptera</taxon>
        <taxon>Polyphaga</taxon>
        <taxon>Scarabaeiformia</taxon>
        <taxon>Scarabaeidae</taxon>
        <taxon>Rutelinae</taxon>
        <taxon>Popillia</taxon>
    </lineage>
</organism>
<reference evidence="2 3" key="1">
    <citation type="journal article" date="2024" name="BMC Genomics">
        <title>De novo assembly and annotation of Popillia japonica's genome with initial clues to its potential as an invasive pest.</title>
        <authorList>
            <person name="Cucini C."/>
            <person name="Boschi S."/>
            <person name="Funari R."/>
            <person name="Cardaioli E."/>
            <person name="Iannotti N."/>
            <person name="Marturano G."/>
            <person name="Paoli F."/>
            <person name="Bruttini M."/>
            <person name="Carapelli A."/>
            <person name="Frati F."/>
            <person name="Nardi F."/>
        </authorList>
    </citation>
    <scope>NUCLEOTIDE SEQUENCE [LARGE SCALE GENOMIC DNA]</scope>
    <source>
        <strain evidence="2">DMR45628</strain>
    </source>
</reference>
<comment type="caution">
    <text evidence="2">The sequence shown here is derived from an EMBL/GenBank/DDBJ whole genome shotgun (WGS) entry which is preliminary data.</text>
</comment>
<feature type="region of interest" description="Disordered" evidence="1">
    <location>
        <begin position="14"/>
        <end position="53"/>
    </location>
</feature>
<proteinExistence type="predicted"/>
<name>A0AAW1MJF4_POPJA</name>
<evidence type="ECO:0000313" key="3">
    <source>
        <dbReference type="Proteomes" id="UP001458880"/>
    </source>
</evidence>
<protein>
    <recommendedName>
        <fullName evidence="4">Transposase</fullName>
    </recommendedName>
</protein>
<evidence type="ECO:0000313" key="2">
    <source>
        <dbReference type="EMBL" id="KAK9746398.1"/>
    </source>
</evidence>
<evidence type="ECO:0008006" key="4">
    <source>
        <dbReference type="Google" id="ProtNLM"/>
    </source>
</evidence>
<dbReference type="AlphaFoldDB" id="A0AAW1MJF4"/>
<sequence length="69" mass="7689">MLVDGAEWTVAPRYLNDGAKKRGMRPERQQNTVGAPRPKARGTTGGPTNPLENQCEISWAAMYERDDLD</sequence>
<accession>A0AAW1MJF4</accession>
<evidence type="ECO:0000256" key="1">
    <source>
        <dbReference type="SAM" id="MobiDB-lite"/>
    </source>
</evidence>